<dbReference type="Proteomes" id="UP001208114">
    <property type="component" value="Unassembled WGS sequence"/>
</dbReference>
<dbReference type="InterPro" id="IPR036890">
    <property type="entry name" value="HATPase_C_sf"/>
</dbReference>
<evidence type="ECO:0000256" key="2">
    <source>
        <dbReference type="SAM" id="SignalP"/>
    </source>
</evidence>
<keyword evidence="1" id="KW-0812">Transmembrane</keyword>
<dbReference type="RefSeq" id="WP_262989723.1">
    <property type="nucleotide sequence ID" value="NZ_JAOTEN010000001.1"/>
</dbReference>
<dbReference type="Pfam" id="PF02518">
    <property type="entry name" value="HATPase_c"/>
    <property type="match status" value="1"/>
</dbReference>
<sequence>MKIFLLAVLFLSSLCASQIPGLINYSEEDGLNSSYTYEMNEDKNGFIWIGSDNGLFRFDGKEFRQYNKKEGLKNIDILSCEPLSGGEVFIMPFLNDFAYLKNNVVINSDINRELKKIRFEHNPFINTYQDSVILCNNNNPKKLYVFKDEKVTEIPLYIKYSGNDPDNKLIPTSYDFRTDMLYLSDEKTGRIVVYDIRNKKEYGSNISLPGSLWKKDNFLIRIQHKELNIYEYKDQLRLKKKQTIHLEDEIHRVLIDKNNKLWIYSKNGGVFYFDEALSSGKKLQAPKKILQDYIINDILVDTDNNVWFSTRNNGIFFITEKFFRNYITLPIKNNSASITAISGNSKAVFLGYNEAIGGIFCANKITDIVFEKNKKNENSNIFATDKKVFFGLVQNVYQYDILTRKKKFLGTYNLKNLLPFTDSSIFICSSEGLTVYDFKKDLYTDFLKNERVYTALPFSKDSLFVGDFKNLYTFSIATKKKKLFLEGYYFKDIKKLKSNVYIGATNLNGIVIFNNRKVIKHITEHESLPSNQVKRIDIENENTFWASTNSGLCRIEYTGNTVHLNNFTKIDGLPGNRVSGCVIKKDTIYIATSKGLGILSVRKLLMQQKVIHKKVILNSITIGGKILYDFSKKPVIQSLDNDLVFSLSFPDYASLGKISYRYKIEGLNEKWQISNSSKIILNALPPGKYVFKVFGLGYNGKQSYTSTEIPFEIKPKYWQTWWFTVLLIILSIVVILAFLTYYFQKKRNKKLKNLFYDKKIAELELQAIKAQINPHFIYNCLNSIQYLLYKKDYPETENYLDVFSQMIRKTLHYSEKTFMPVNEEVEYLSLYLNMEKLRLKDQFDYEIVISKAVNPEWLIPSLLIQPFVENAIKHGIANLKDRKGNIKISFDVEDTSLCICIEDNGIGIQNENDRIQKDHSFGVKLSRKRIETFRQLFETDIILEIHNLSERQQRSGTQIKLYMTPYEKTNTSLYH</sequence>
<dbReference type="SUPFAM" id="SSF55874">
    <property type="entry name" value="ATPase domain of HSP90 chaperone/DNA topoisomerase II/histidine kinase"/>
    <property type="match status" value="1"/>
</dbReference>
<dbReference type="PANTHER" id="PTHR34220:SF7">
    <property type="entry name" value="SENSOR HISTIDINE KINASE YPDA"/>
    <property type="match status" value="1"/>
</dbReference>
<feature type="chain" id="PRO_5045367336" evidence="2">
    <location>
        <begin position="19"/>
        <end position="975"/>
    </location>
</feature>
<feature type="domain" description="Histidine kinase/HSP90-like ATPase" evidence="3">
    <location>
        <begin position="863"/>
        <end position="928"/>
    </location>
</feature>
<keyword evidence="1" id="KW-1133">Transmembrane helix</keyword>
<evidence type="ECO:0000256" key="1">
    <source>
        <dbReference type="SAM" id="Phobius"/>
    </source>
</evidence>
<feature type="domain" description="Signal transduction histidine kinase internal region" evidence="4">
    <location>
        <begin position="764"/>
        <end position="843"/>
    </location>
</feature>
<protein>
    <submittedName>
        <fullName evidence="6">Histidine kinase</fullName>
    </submittedName>
</protein>
<dbReference type="InterPro" id="IPR010559">
    <property type="entry name" value="Sig_transdc_His_kin_internal"/>
</dbReference>
<name>A0ABT2VV57_9FLAO</name>
<feature type="domain" description="Two component regulator three Y" evidence="5">
    <location>
        <begin position="651"/>
        <end position="714"/>
    </location>
</feature>
<dbReference type="Pfam" id="PF06580">
    <property type="entry name" value="His_kinase"/>
    <property type="match status" value="1"/>
</dbReference>
<keyword evidence="6" id="KW-0808">Transferase</keyword>
<dbReference type="Pfam" id="PF07495">
    <property type="entry name" value="Y_Y_Y"/>
    <property type="match status" value="1"/>
</dbReference>
<accession>A0ABT2VV57</accession>
<dbReference type="Gene3D" id="2.130.10.10">
    <property type="entry name" value="YVTN repeat-like/Quinoprotein amine dehydrogenase"/>
    <property type="match status" value="2"/>
</dbReference>
<reference evidence="7" key="1">
    <citation type="submission" date="2023-07" db="EMBL/GenBank/DDBJ databases">
        <title>Chryseobacterium sp. GMJ5 Genome sequencing and assembly.</title>
        <authorList>
            <person name="Jung Y."/>
        </authorList>
    </citation>
    <scope>NUCLEOTIDE SEQUENCE [LARGE SCALE GENOMIC DNA]</scope>
    <source>
        <strain evidence="7">GMJ5</strain>
    </source>
</reference>
<dbReference type="PANTHER" id="PTHR34220">
    <property type="entry name" value="SENSOR HISTIDINE KINASE YPDA"/>
    <property type="match status" value="1"/>
</dbReference>
<dbReference type="InterPro" id="IPR050640">
    <property type="entry name" value="Bact_2-comp_sensor_kinase"/>
</dbReference>
<dbReference type="InterPro" id="IPR013783">
    <property type="entry name" value="Ig-like_fold"/>
</dbReference>
<dbReference type="SUPFAM" id="SSF63829">
    <property type="entry name" value="Calcium-dependent phosphotriesterase"/>
    <property type="match status" value="1"/>
</dbReference>
<keyword evidence="7" id="KW-1185">Reference proteome</keyword>
<dbReference type="Gene3D" id="2.60.40.10">
    <property type="entry name" value="Immunoglobulins"/>
    <property type="match status" value="1"/>
</dbReference>
<evidence type="ECO:0000259" key="4">
    <source>
        <dbReference type="Pfam" id="PF06580"/>
    </source>
</evidence>
<organism evidence="6 7">
    <name type="scientific">Chryseobacterium gilvum</name>
    <dbReference type="NCBI Taxonomy" id="2976534"/>
    <lineage>
        <taxon>Bacteria</taxon>
        <taxon>Pseudomonadati</taxon>
        <taxon>Bacteroidota</taxon>
        <taxon>Flavobacteriia</taxon>
        <taxon>Flavobacteriales</taxon>
        <taxon>Weeksellaceae</taxon>
        <taxon>Chryseobacterium group</taxon>
        <taxon>Chryseobacterium</taxon>
    </lineage>
</organism>
<evidence type="ECO:0000313" key="6">
    <source>
        <dbReference type="EMBL" id="MCU7613884.1"/>
    </source>
</evidence>
<gene>
    <name evidence="6" type="ORF">N0B16_05490</name>
</gene>
<keyword evidence="6" id="KW-0418">Kinase</keyword>
<dbReference type="EMBL" id="JAOTEN010000001">
    <property type="protein sequence ID" value="MCU7613884.1"/>
    <property type="molecule type" value="Genomic_DNA"/>
</dbReference>
<keyword evidence="1" id="KW-0472">Membrane</keyword>
<feature type="transmembrane region" description="Helical" evidence="1">
    <location>
        <begin position="721"/>
        <end position="743"/>
    </location>
</feature>
<keyword evidence="2" id="KW-0732">Signal</keyword>
<dbReference type="Gene3D" id="3.30.565.10">
    <property type="entry name" value="Histidine kinase-like ATPase, C-terminal domain"/>
    <property type="match status" value="1"/>
</dbReference>
<proteinExistence type="predicted"/>
<evidence type="ECO:0000313" key="7">
    <source>
        <dbReference type="Proteomes" id="UP001208114"/>
    </source>
</evidence>
<evidence type="ECO:0000259" key="5">
    <source>
        <dbReference type="Pfam" id="PF07495"/>
    </source>
</evidence>
<dbReference type="InterPro" id="IPR003594">
    <property type="entry name" value="HATPase_dom"/>
</dbReference>
<dbReference type="InterPro" id="IPR015943">
    <property type="entry name" value="WD40/YVTN_repeat-like_dom_sf"/>
</dbReference>
<dbReference type="GO" id="GO:0016301">
    <property type="term" value="F:kinase activity"/>
    <property type="evidence" value="ECO:0007669"/>
    <property type="project" value="UniProtKB-KW"/>
</dbReference>
<evidence type="ECO:0000259" key="3">
    <source>
        <dbReference type="Pfam" id="PF02518"/>
    </source>
</evidence>
<feature type="signal peptide" evidence="2">
    <location>
        <begin position="1"/>
        <end position="18"/>
    </location>
</feature>
<dbReference type="InterPro" id="IPR011123">
    <property type="entry name" value="Y_Y_Y"/>
</dbReference>
<comment type="caution">
    <text evidence="6">The sequence shown here is derived from an EMBL/GenBank/DDBJ whole genome shotgun (WGS) entry which is preliminary data.</text>
</comment>